<dbReference type="EMBL" id="CAJHJT010000034">
    <property type="protein sequence ID" value="CAD7006708.1"/>
    <property type="molecule type" value="Genomic_DNA"/>
</dbReference>
<gene>
    <name evidence="1" type="ORF">CCAP1982_LOCUS15007</name>
</gene>
<evidence type="ECO:0000313" key="2">
    <source>
        <dbReference type="Proteomes" id="UP000606786"/>
    </source>
</evidence>
<keyword evidence="2" id="KW-1185">Reference proteome</keyword>
<feature type="non-terminal residue" evidence="1">
    <location>
        <position position="53"/>
    </location>
</feature>
<protein>
    <submittedName>
        <fullName evidence="1">(Mediterranean fruit fly) hypothetical protein</fullName>
    </submittedName>
</protein>
<sequence length="53" mass="5448">MAELAAAASAVSHCYNTELVLPFSTAKVRLWLATSGHNTPAIPGDSHAVSLLG</sequence>
<reference evidence="1" key="1">
    <citation type="submission" date="2020-11" db="EMBL/GenBank/DDBJ databases">
        <authorList>
            <person name="Whitehead M."/>
        </authorList>
    </citation>
    <scope>NUCLEOTIDE SEQUENCE</scope>
    <source>
        <strain evidence="1">EGII</strain>
    </source>
</reference>
<dbReference type="Proteomes" id="UP000606786">
    <property type="component" value="Unassembled WGS sequence"/>
</dbReference>
<dbReference type="AlphaFoldDB" id="A0A811V834"/>
<evidence type="ECO:0000313" key="1">
    <source>
        <dbReference type="EMBL" id="CAD7006708.1"/>
    </source>
</evidence>
<accession>A0A811V834</accession>
<organism evidence="1 2">
    <name type="scientific">Ceratitis capitata</name>
    <name type="common">Mediterranean fruit fly</name>
    <name type="synonym">Tephritis capitata</name>
    <dbReference type="NCBI Taxonomy" id="7213"/>
    <lineage>
        <taxon>Eukaryota</taxon>
        <taxon>Metazoa</taxon>
        <taxon>Ecdysozoa</taxon>
        <taxon>Arthropoda</taxon>
        <taxon>Hexapoda</taxon>
        <taxon>Insecta</taxon>
        <taxon>Pterygota</taxon>
        <taxon>Neoptera</taxon>
        <taxon>Endopterygota</taxon>
        <taxon>Diptera</taxon>
        <taxon>Brachycera</taxon>
        <taxon>Muscomorpha</taxon>
        <taxon>Tephritoidea</taxon>
        <taxon>Tephritidae</taxon>
        <taxon>Ceratitis</taxon>
        <taxon>Ceratitis</taxon>
    </lineage>
</organism>
<proteinExistence type="predicted"/>
<name>A0A811V834_CERCA</name>
<comment type="caution">
    <text evidence="1">The sequence shown here is derived from an EMBL/GenBank/DDBJ whole genome shotgun (WGS) entry which is preliminary data.</text>
</comment>